<dbReference type="PANTHER" id="PTHR19959:SF119">
    <property type="entry name" value="FUNGAL LIPASE-LIKE DOMAIN-CONTAINING PROTEIN"/>
    <property type="match status" value="1"/>
</dbReference>
<keyword evidence="3" id="KW-1185">Reference proteome</keyword>
<evidence type="ECO:0000313" key="2">
    <source>
        <dbReference type="EMBL" id="THV01704.1"/>
    </source>
</evidence>
<dbReference type="SUPFAM" id="SSF81901">
    <property type="entry name" value="HCP-like"/>
    <property type="match status" value="1"/>
</dbReference>
<evidence type="ECO:0000259" key="1">
    <source>
        <dbReference type="Pfam" id="PF12770"/>
    </source>
</evidence>
<dbReference type="Pfam" id="PF13374">
    <property type="entry name" value="TPR_10"/>
    <property type="match status" value="2"/>
</dbReference>
<dbReference type="PANTHER" id="PTHR19959">
    <property type="entry name" value="KINESIN LIGHT CHAIN"/>
    <property type="match status" value="1"/>
</dbReference>
<accession>A0A4S8MHS0</accession>
<dbReference type="InterPro" id="IPR024983">
    <property type="entry name" value="CHAT_dom"/>
</dbReference>
<dbReference type="AlphaFoldDB" id="A0A4S8MHS0"/>
<dbReference type="SUPFAM" id="SSF48452">
    <property type="entry name" value="TPR-like"/>
    <property type="match status" value="1"/>
</dbReference>
<dbReference type="EMBL" id="ML179086">
    <property type="protein sequence ID" value="THV01704.1"/>
    <property type="molecule type" value="Genomic_DNA"/>
</dbReference>
<sequence>SRLNQLGDDFYERFKSHDDLDDLNDAVEAYRLVIHLTPDGDPDKPSSFISLAAGLDDMFKKSDSIADLDASVNAYRLAVQLTPEGHHDKPSHMNDLAASLDDRFRRFGEVGDLETAVSIYRHVIQLTPQEDPNYPWRLNNLASSLRNRFGRMGEIKDLEESILTSCTAIKLMPDVSSDKPSLLNNLAASLNTRYQRLGDASDLKQAIEKQCSAVELTPDSDPNKPACLDNFAIALDNRFERLGDVEDLEIAIKTYRDAIRLTPNSHPDLPSRLNNLAVSLSNRFELSGNDKDIEDTITTYREAVTLIPDDHPDKGTYLNNLAASLDDYFERYGKLEDLKEAIDTYHHADKLTPDDHPDKPYRLSNLAISLRNCFEHSGDMKDLESAIGLYRRAIKLMSEDHPNMLYLLNYLVSALRKRFEHFNEAQDLEEMIVVSRRADRLTPEGHIDKPARLKNLAASLRDHYRYYGDSEGEALDEAISKSRLAVELTPNDHLNKSSCLDLLASCLEHRYERLGNIKDIEETIDMYRLAIKLLPDKHPEKCISVNNLAVILRTLFESSKNMKHLDEAMDAHHHAIGLTPEEHPLVAVFLKNFATSLESQFHSSHNPKDLDDALKTFMQAAERASGKLVVKLQAAQRVLHLVETNSAYCHDAQTMNMRAYSCIMDLLPQVAWLGRSVQRRWEELSEIGDLVNSAASVAVAADDLTQAVEWLEEGRSIIWGQFLQLRSPLDKLHEQHPHLAHALEDVSHELNGGSTLTSTLSKSQEQFDRESRKTSRLTHNHAFSLAADYHSLLKRIRSLDGFQDFLQPKCLNELRLAASEGPIVLVNVHQKSSDALLLFANRPIQHVPLPLLSLARVNRLREGFLTCLNGRGARFMTRLPGFGSMGDILLKLWNNLAKPIDGVFVGCDLPHVTWCLTGPLTFLPIHAAGMYNTLDNNQETLMDHVVSSYAPSIKILLQSRAQTAFINQKSNSDVSVLAVAQPHAPGYNPIPKTLEEVKLIRKHFPNGVTLKDDRGSISTVLDEMTKHNWVHFACHGVQNPLDPAKSAFALNDGMLELSQLMPISLKHAELAFLSACQTATGDSNLPEEAIHLAAGMLVAGFKSVVATMWSISDADGPIVADFFYEALRDDIDAGGKLQPAYALHRAVQRLRKKVGVNEFARWVPFIHFGQYHFDQLVSNA</sequence>
<dbReference type="Gene3D" id="1.25.40.10">
    <property type="entry name" value="Tetratricopeptide repeat domain"/>
    <property type="match status" value="4"/>
</dbReference>
<proteinExistence type="predicted"/>
<reference evidence="2 3" key="1">
    <citation type="journal article" date="2019" name="Nat. Ecol. Evol.">
        <title>Megaphylogeny resolves global patterns of mushroom evolution.</title>
        <authorList>
            <person name="Varga T."/>
            <person name="Krizsan K."/>
            <person name="Foldi C."/>
            <person name="Dima B."/>
            <person name="Sanchez-Garcia M."/>
            <person name="Sanchez-Ramirez S."/>
            <person name="Szollosi G.J."/>
            <person name="Szarkandi J.G."/>
            <person name="Papp V."/>
            <person name="Albert L."/>
            <person name="Andreopoulos W."/>
            <person name="Angelini C."/>
            <person name="Antonin V."/>
            <person name="Barry K.W."/>
            <person name="Bougher N.L."/>
            <person name="Buchanan P."/>
            <person name="Buyck B."/>
            <person name="Bense V."/>
            <person name="Catcheside P."/>
            <person name="Chovatia M."/>
            <person name="Cooper J."/>
            <person name="Damon W."/>
            <person name="Desjardin D."/>
            <person name="Finy P."/>
            <person name="Geml J."/>
            <person name="Haridas S."/>
            <person name="Hughes K."/>
            <person name="Justo A."/>
            <person name="Karasinski D."/>
            <person name="Kautmanova I."/>
            <person name="Kiss B."/>
            <person name="Kocsube S."/>
            <person name="Kotiranta H."/>
            <person name="LaButti K.M."/>
            <person name="Lechner B.E."/>
            <person name="Liimatainen K."/>
            <person name="Lipzen A."/>
            <person name="Lukacs Z."/>
            <person name="Mihaltcheva S."/>
            <person name="Morgado L.N."/>
            <person name="Niskanen T."/>
            <person name="Noordeloos M.E."/>
            <person name="Ohm R.A."/>
            <person name="Ortiz-Santana B."/>
            <person name="Ovrebo C."/>
            <person name="Racz N."/>
            <person name="Riley R."/>
            <person name="Savchenko A."/>
            <person name="Shiryaev A."/>
            <person name="Soop K."/>
            <person name="Spirin V."/>
            <person name="Szebenyi C."/>
            <person name="Tomsovsky M."/>
            <person name="Tulloss R.E."/>
            <person name="Uehling J."/>
            <person name="Grigoriev I.V."/>
            <person name="Vagvolgyi C."/>
            <person name="Papp T."/>
            <person name="Martin F.M."/>
            <person name="Miettinen O."/>
            <person name="Hibbett D.S."/>
            <person name="Nagy L.G."/>
        </authorList>
    </citation>
    <scope>NUCLEOTIDE SEQUENCE [LARGE SCALE GENOMIC DNA]</scope>
    <source>
        <strain evidence="2 3">CBS 962.96</strain>
    </source>
</reference>
<dbReference type="Pfam" id="PF12770">
    <property type="entry name" value="CHAT"/>
    <property type="match status" value="1"/>
</dbReference>
<dbReference type="InterPro" id="IPR011990">
    <property type="entry name" value="TPR-like_helical_dom_sf"/>
</dbReference>
<feature type="domain" description="CHAT" evidence="1">
    <location>
        <begin position="891"/>
        <end position="1170"/>
    </location>
</feature>
<organism evidence="2 3">
    <name type="scientific">Dendrothele bispora (strain CBS 962.96)</name>
    <dbReference type="NCBI Taxonomy" id="1314807"/>
    <lineage>
        <taxon>Eukaryota</taxon>
        <taxon>Fungi</taxon>
        <taxon>Dikarya</taxon>
        <taxon>Basidiomycota</taxon>
        <taxon>Agaricomycotina</taxon>
        <taxon>Agaricomycetes</taxon>
        <taxon>Agaricomycetidae</taxon>
        <taxon>Agaricales</taxon>
        <taxon>Agaricales incertae sedis</taxon>
        <taxon>Dendrothele</taxon>
    </lineage>
</organism>
<evidence type="ECO:0000313" key="3">
    <source>
        <dbReference type="Proteomes" id="UP000297245"/>
    </source>
</evidence>
<dbReference type="Proteomes" id="UP000297245">
    <property type="component" value="Unassembled WGS sequence"/>
</dbReference>
<dbReference type="OrthoDB" id="9991317at2759"/>
<protein>
    <recommendedName>
        <fullName evidence="1">CHAT domain-containing protein</fullName>
    </recommendedName>
</protein>
<gene>
    <name evidence="2" type="ORF">K435DRAFT_654808</name>
</gene>
<name>A0A4S8MHS0_DENBC</name>
<feature type="non-terminal residue" evidence="2">
    <location>
        <position position="1"/>
    </location>
</feature>